<dbReference type="Pfam" id="PF03572">
    <property type="entry name" value="Peptidase_S41"/>
    <property type="match status" value="1"/>
</dbReference>
<protein>
    <recommendedName>
        <fullName evidence="5">Tail specific protease domain-containing protein</fullName>
    </recommendedName>
</protein>
<dbReference type="SUPFAM" id="SSF52096">
    <property type="entry name" value="ClpP/crotonase"/>
    <property type="match status" value="1"/>
</dbReference>
<reference evidence="3" key="1">
    <citation type="submission" date="2021-07" db="EMBL/GenBank/DDBJ databases">
        <authorList>
            <person name="Durling M."/>
        </authorList>
    </citation>
    <scope>NUCLEOTIDE SEQUENCE</scope>
</reference>
<dbReference type="PANTHER" id="PTHR37049">
    <property type="entry name" value="PEPTIDASE S41 FAMILY PROTEIN"/>
    <property type="match status" value="1"/>
</dbReference>
<dbReference type="EMBL" id="CAJVRM010000518">
    <property type="protein sequence ID" value="CAG8981809.1"/>
    <property type="molecule type" value="Genomic_DNA"/>
</dbReference>
<dbReference type="InterPro" id="IPR056186">
    <property type="entry name" value="PDZ_CPAF-rel"/>
</dbReference>
<evidence type="ECO:0008006" key="5">
    <source>
        <dbReference type="Google" id="ProtNLM"/>
    </source>
</evidence>
<evidence type="ECO:0000313" key="3">
    <source>
        <dbReference type="EMBL" id="CAG8981809.1"/>
    </source>
</evidence>
<evidence type="ECO:0000259" key="2">
    <source>
        <dbReference type="Pfam" id="PF23658"/>
    </source>
</evidence>
<dbReference type="Gene3D" id="3.90.226.10">
    <property type="entry name" value="2-enoyl-CoA Hydratase, Chain A, domain 1"/>
    <property type="match status" value="1"/>
</dbReference>
<dbReference type="Proteomes" id="UP000701801">
    <property type="component" value="Unassembled WGS sequence"/>
</dbReference>
<proteinExistence type="predicted"/>
<dbReference type="InterPro" id="IPR052766">
    <property type="entry name" value="S41A_metabolite_peptidase"/>
</dbReference>
<keyword evidence="4" id="KW-1185">Reference proteome</keyword>
<accession>A0A9N9QB71</accession>
<dbReference type="InterPro" id="IPR005151">
    <property type="entry name" value="Tail-specific_protease"/>
</dbReference>
<name>A0A9N9QB71_9HELO</name>
<evidence type="ECO:0000259" key="1">
    <source>
        <dbReference type="Pfam" id="PF03572"/>
    </source>
</evidence>
<dbReference type="PANTHER" id="PTHR37049:SF5">
    <property type="entry name" value="TAIL SPECIFIC PROTEASE DOMAIN-CONTAINING PROTEIN"/>
    <property type="match status" value="1"/>
</dbReference>
<dbReference type="GO" id="GO:0006508">
    <property type="term" value="P:proteolysis"/>
    <property type="evidence" value="ECO:0007669"/>
    <property type="project" value="InterPro"/>
</dbReference>
<evidence type="ECO:0000313" key="4">
    <source>
        <dbReference type="Proteomes" id="UP000701801"/>
    </source>
</evidence>
<feature type="domain" description="CPAF-like PDZ" evidence="2">
    <location>
        <begin position="1"/>
        <end position="111"/>
    </location>
</feature>
<dbReference type="Pfam" id="PF23658">
    <property type="entry name" value="PDZ_CPAF_rel"/>
    <property type="match status" value="1"/>
</dbReference>
<organism evidence="3 4">
    <name type="scientific">Hymenoscyphus albidus</name>
    <dbReference type="NCBI Taxonomy" id="595503"/>
    <lineage>
        <taxon>Eukaryota</taxon>
        <taxon>Fungi</taxon>
        <taxon>Dikarya</taxon>
        <taxon>Ascomycota</taxon>
        <taxon>Pezizomycotina</taxon>
        <taxon>Leotiomycetes</taxon>
        <taxon>Helotiales</taxon>
        <taxon>Helotiaceae</taxon>
        <taxon>Hymenoscyphus</taxon>
    </lineage>
</organism>
<comment type="caution">
    <text evidence="3">The sequence shown here is derived from an EMBL/GenBank/DDBJ whole genome shotgun (WGS) entry which is preliminary data.</text>
</comment>
<gene>
    <name evidence="3" type="ORF">HYALB_00004752</name>
</gene>
<sequence length="493" mass="52739">MPEIFVSSDMDLILTGTRNTTTKPASAVKTINGKPAVEYMTQAAKDFFRSFIDSQADWNQLFSNSAAENSGSHSPFEAVSYYPGYTNFTLTFTNGTTVTEEWTAATLSDFTDVMNAPYPAPAAVQEVLGAGGFITGYFLNRSSTAVLSLPSFHFEGEIAQLTAASTIAEFLAKCKAGGMKRLVIDLQANGGGLIDALFPTTMPFAGSQLRLPPSAELMGLTRGSANASMVAQNVSATYYYGTYLNFEGKGFPNWPSVINQQTQKGDKFTNTLRVNFTKTDQVLEAQGINTQRAPQYFAAKDILLLTDGRCSSTCAIFAEEMHQVGVKIVVAGGRPEPGPMQGVRSIREINSSLPASCFPANGSSPFSGDAKSNVINLRNQIRKSQQDVPLHFVYQTAECRFFYTAKMLTDYSVLWQYAADALWSNQGLCAQGSTNHTSSGINVTTITGVGKNDGTNGTTSTTNVSFTGSGNSNGGLNAALLSGAMVCFALLLL</sequence>
<dbReference type="GO" id="GO:0008236">
    <property type="term" value="F:serine-type peptidase activity"/>
    <property type="evidence" value="ECO:0007669"/>
    <property type="project" value="InterPro"/>
</dbReference>
<feature type="domain" description="Tail specific protease" evidence="1">
    <location>
        <begin position="144"/>
        <end position="330"/>
    </location>
</feature>
<dbReference type="OrthoDB" id="3534988at2759"/>
<dbReference type="AlphaFoldDB" id="A0A9N9QB71"/>
<dbReference type="InterPro" id="IPR029045">
    <property type="entry name" value="ClpP/crotonase-like_dom_sf"/>
</dbReference>